<feature type="transmembrane region" description="Helical" evidence="2">
    <location>
        <begin position="9"/>
        <end position="32"/>
    </location>
</feature>
<feature type="compositionally biased region" description="Pro residues" evidence="1">
    <location>
        <begin position="109"/>
        <end position="122"/>
    </location>
</feature>
<name>A0A0R3TZU4_RODNA</name>
<reference evidence="5" key="1">
    <citation type="submission" date="2017-02" db="UniProtKB">
        <authorList>
            <consortium name="WormBaseParasite"/>
        </authorList>
    </citation>
    <scope>IDENTIFICATION</scope>
</reference>
<proteinExistence type="predicted"/>
<evidence type="ECO:0000256" key="1">
    <source>
        <dbReference type="SAM" id="MobiDB-lite"/>
    </source>
</evidence>
<evidence type="ECO:0000256" key="2">
    <source>
        <dbReference type="SAM" id="Phobius"/>
    </source>
</evidence>
<dbReference type="Proteomes" id="UP000278807">
    <property type="component" value="Unassembled WGS sequence"/>
</dbReference>
<keyword evidence="4" id="KW-1185">Reference proteome</keyword>
<evidence type="ECO:0000313" key="4">
    <source>
        <dbReference type="Proteomes" id="UP000278807"/>
    </source>
</evidence>
<sequence>MCSGLCKVIAWFIVVIAVILKIIGIFMVRYYPSGHSDSWDRKRYVGITLILTAIIMFIVSIAMFCCAYGVNICKWCKKKSHGSGQQIIIIQGPPQPSPQPAAQNVRKYNPPPPPPQPSPGQLPHPFGQQYFPSQQPLGFPTVPQYWSQSNPNFNNPQYGPSSFTNSQFVQHYDLSQPSQNSGFLSPPQPNQLTFYPTHQQPNPVPLDVQQKVNLPQHPPSYEH</sequence>
<keyword evidence="2" id="KW-1133">Transmembrane helix</keyword>
<evidence type="ECO:0000313" key="3">
    <source>
        <dbReference type="EMBL" id="VDO15714.1"/>
    </source>
</evidence>
<keyword evidence="2" id="KW-0812">Transmembrane</keyword>
<dbReference type="AlphaFoldDB" id="A0A0R3TZU4"/>
<keyword evidence="2" id="KW-0472">Membrane</keyword>
<dbReference type="EMBL" id="UZAE01015336">
    <property type="protein sequence ID" value="VDO15714.1"/>
    <property type="molecule type" value="Genomic_DNA"/>
</dbReference>
<feature type="transmembrane region" description="Helical" evidence="2">
    <location>
        <begin position="44"/>
        <end position="70"/>
    </location>
</feature>
<gene>
    <name evidence="3" type="ORF">HNAJ_LOCUS13367</name>
</gene>
<protein>
    <submittedName>
        <fullName evidence="3 5">Uncharacterized protein</fullName>
    </submittedName>
</protein>
<accession>A0A0R3TZU4</accession>
<organism evidence="5">
    <name type="scientific">Rodentolepis nana</name>
    <name type="common">Dwarf tapeworm</name>
    <name type="synonym">Hymenolepis nana</name>
    <dbReference type="NCBI Taxonomy" id="102285"/>
    <lineage>
        <taxon>Eukaryota</taxon>
        <taxon>Metazoa</taxon>
        <taxon>Spiralia</taxon>
        <taxon>Lophotrochozoa</taxon>
        <taxon>Platyhelminthes</taxon>
        <taxon>Cestoda</taxon>
        <taxon>Eucestoda</taxon>
        <taxon>Cyclophyllidea</taxon>
        <taxon>Hymenolepididae</taxon>
        <taxon>Rodentolepis</taxon>
    </lineage>
</organism>
<dbReference type="WBParaSite" id="HNAJ_0001339301-mRNA-1">
    <property type="protein sequence ID" value="HNAJ_0001339301-mRNA-1"/>
    <property type="gene ID" value="HNAJ_0001339301"/>
</dbReference>
<feature type="region of interest" description="Disordered" evidence="1">
    <location>
        <begin position="144"/>
        <end position="223"/>
    </location>
</feature>
<feature type="region of interest" description="Disordered" evidence="1">
    <location>
        <begin position="88"/>
        <end position="129"/>
    </location>
</feature>
<feature type="compositionally biased region" description="Polar residues" evidence="1">
    <location>
        <begin position="190"/>
        <end position="201"/>
    </location>
</feature>
<feature type="compositionally biased region" description="Polar residues" evidence="1">
    <location>
        <begin position="144"/>
        <end position="183"/>
    </location>
</feature>
<evidence type="ECO:0000313" key="5">
    <source>
        <dbReference type="WBParaSite" id="HNAJ_0001339301-mRNA-1"/>
    </source>
</evidence>
<reference evidence="3 4" key="2">
    <citation type="submission" date="2018-11" db="EMBL/GenBank/DDBJ databases">
        <authorList>
            <consortium name="Pathogen Informatics"/>
        </authorList>
    </citation>
    <scope>NUCLEOTIDE SEQUENCE [LARGE SCALE GENOMIC DNA]</scope>
</reference>